<name>A0A1Y1QH64_9GAMM</name>
<gene>
    <name evidence="3" type="ORF">BWK73_32940</name>
</gene>
<dbReference type="Pfam" id="PF01075">
    <property type="entry name" value="Glyco_transf_9"/>
    <property type="match status" value="1"/>
</dbReference>
<evidence type="ECO:0000256" key="1">
    <source>
        <dbReference type="ARBA" id="ARBA00022676"/>
    </source>
</evidence>
<dbReference type="GO" id="GO:0008713">
    <property type="term" value="F:ADP-heptose-lipopolysaccharide heptosyltransferase activity"/>
    <property type="evidence" value="ECO:0007669"/>
    <property type="project" value="TreeGrafter"/>
</dbReference>
<dbReference type="PANTHER" id="PTHR30160:SF1">
    <property type="entry name" value="LIPOPOLYSACCHARIDE 1,2-N-ACETYLGLUCOSAMINETRANSFERASE-RELATED"/>
    <property type="match status" value="1"/>
</dbReference>
<comment type="caution">
    <text evidence="3">The sequence shown here is derived from an EMBL/GenBank/DDBJ whole genome shotgun (WGS) entry which is preliminary data.</text>
</comment>
<dbReference type="EMBL" id="MTEJ01000277">
    <property type="protein sequence ID" value="OQX05691.1"/>
    <property type="molecule type" value="Genomic_DNA"/>
</dbReference>
<organism evidence="3 4">
    <name type="scientific">Thiothrix lacustris</name>
    <dbReference type="NCBI Taxonomy" id="525917"/>
    <lineage>
        <taxon>Bacteria</taxon>
        <taxon>Pseudomonadati</taxon>
        <taxon>Pseudomonadota</taxon>
        <taxon>Gammaproteobacteria</taxon>
        <taxon>Thiotrichales</taxon>
        <taxon>Thiotrichaceae</taxon>
        <taxon>Thiothrix</taxon>
    </lineage>
</organism>
<reference evidence="3 4" key="1">
    <citation type="submission" date="2017-01" db="EMBL/GenBank/DDBJ databases">
        <title>Novel large sulfur bacteria in the metagenomes of groundwater-fed chemosynthetic microbial mats in the Lake Huron basin.</title>
        <authorList>
            <person name="Sharrar A.M."/>
            <person name="Flood B.E."/>
            <person name="Bailey J.V."/>
            <person name="Jones D.S."/>
            <person name="Biddanda B."/>
            <person name="Ruberg S.A."/>
            <person name="Marcus D.N."/>
            <person name="Dick G.J."/>
        </authorList>
    </citation>
    <scope>NUCLEOTIDE SEQUENCE [LARGE SCALE GENOMIC DNA]</scope>
    <source>
        <strain evidence="3">A8</strain>
    </source>
</reference>
<dbReference type="InterPro" id="IPR002201">
    <property type="entry name" value="Glyco_trans_9"/>
</dbReference>
<dbReference type="AlphaFoldDB" id="A0A1Y1QH64"/>
<evidence type="ECO:0000313" key="3">
    <source>
        <dbReference type="EMBL" id="OQX05691.1"/>
    </source>
</evidence>
<dbReference type="CDD" id="cd03789">
    <property type="entry name" value="GT9_LPS_heptosyltransferase"/>
    <property type="match status" value="1"/>
</dbReference>
<proteinExistence type="predicted"/>
<keyword evidence="1" id="KW-0328">Glycosyltransferase</keyword>
<accession>A0A1Y1QH64</accession>
<protein>
    <submittedName>
        <fullName evidence="3">Putative lipopolysaccharide heptosyltransferase III</fullName>
    </submittedName>
</protein>
<dbReference type="Proteomes" id="UP000192491">
    <property type="component" value="Unassembled WGS sequence"/>
</dbReference>
<dbReference type="InterPro" id="IPR011916">
    <property type="entry name" value="LipoPS_heptosylTferase-III"/>
</dbReference>
<sequence length="369" mass="42119">MKILIMKFRNIGDVLLTSPMASALATLPDKPEVTFLVKKGTEEMLTGHPDIHTVLTLPEKKNGEKKSAFLLRQLAFIKTIRSQHFDISINTTEGDRGLILGWLSGAKRRIGYLKKQEKWWRKQLVTEPYTERQGRFHTVLRNLDLIRSLITPTDIRVSFHFTAQDKQAVIEKLKQVGWDEKQPLIHVHPVSRWFFKCWRDDYMAQSIDYLQNELNYCVVLTCAPDTRERTKLTNIINQCQTSPLNLGGQLTLKQTGALSTLARCFFGVDSAPMHMAAAVNTPVIALFGPSGVFDWGPWPNRWIQMDENPYPAQNGIQQSGMHTTIQQIRECTPCGKDGCQGSKRSDCLETLSTETIKQILIKYHKTHRI</sequence>
<dbReference type="Gene3D" id="3.40.50.2000">
    <property type="entry name" value="Glycogen Phosphorylase B"/>
    <property type="match status" value="2"/>
</dbReference>
<dbReference type="SUPFAM" id="SSF53756">
    <property type="entry name" value="UDP-Glycosyltransferase/glycogen phosphorylase"/>
    <property type="match status" value="1"/>
</dbReference>
<evidence type="ECO:0000313" key="4">
    <source>
        <dbReference type="Proteomes" id="UP000192491"/>
    </source>
</evidence>
<dbReference type="GO" id="GO:0005829">
    <property type="term" value="C:cytosol"/>
    <property type="evidence" value="ECO:0007669"/>
    <property type="project" value="TreeGrafter"/>
</dbReference>
<evidence type="ECO:0000256" key="2">
    <source>
        <dbReference type="ARBA" id="ARBA00022679"/>
    </source>
</evidence>
<dbReference type="GO" id="GO:0009244">
    <property type="term" value="P:lipopolysaccharide core region biosynthetic process"/>
    <property type="evidence" value="ECO:0007669"/>
    <property type="project" value="TreeGrafter"/>
</dbReference>
<keyword evidence="2 3" id="KW-0808">Transferase</keyword>
<dbReference type="InterPro" id="IPR051199">
    <property type="entry name" value="LPS_LOS_Heptosyltrfase"/>
</dbReference>
<dbReference type="PANTHER" id="PTHR30160">
    <property type="entry name" value="TETRAACYLDISACCHARIDE 4'-KINASE-RELATED"/>
    <property type="match status" value="1"/>
</dbReference>
<dbReference type="NCBIfam" id="TIGR02201">
    <property type="entry name" value="heptsyl_trn_III"/>
    <property type="match status" value="1"/>
</dbReference>